<proteinExistence type="predicted"/>
<evidence type="ECO:0000313" key="2">
    <source>
        <dbReference type="Proteomes" id="UP000245910"/>
    </source>
</evidence>
<sequence>MNDIVIYDMATTPTPAFVAAEFHNTLGLSRSMAFPVVLANHGRRSLESTTTVRNVKSTSASNLARTARHTAMRLLNATTPTSTCPRKHVNERLAVKNATLPPFVRNDFVAIAHNAVTHLASVYLSDAPKS</sequence>
<evidence type="ECO:0000313" key="1">
    <source>
        <dbReference type="EMBL" id="CEI67217.1"/>
    </source>
</evidence>
<name>A0A2L2TQE9_9HYPO</name>
<dbReference type="EMBL" id="LN649229">
    <property type="protein sequence ID" value="CEI67217.1"/>
    <property type="molecule type" value="Genomic_DNA"/>
</dbReference>
<keyword evidence="2" id="KW-1185">Reference proteome</keyword>
<reference evidence="2" key="1">
    <citation type="submission" date="2014-10" db="EMBL/GenBank/DDBJ databases">
        <authorList>
            <person name="King R."/>
        </authorList>
    </citation>
    <scope>NUCLEOTIDE SEQUENCE [LARGE SCALE GENOMIC DNA]</scope>
    <source>
        <strain evidence="2">A3/5</strain>
    </source>
</reference>
<accession>A0A2L2TQE9</accession>
<protein>
    <submittedName>
        <fullName evidence="1">Uncharacterized protein</fullName>
    </submittedName>
</protein>
<dbReference type="Proteomes" id="UP000245910">
    <property type="component" value="Chromosome I"/>
</dbReference>
<organism evidence="1 2">
    <name type="scientific">Fusarium venenatum</name>
    <dbReference type="NCBI Taxonomy" id="56646"/>
    <lineage>
        <taxon>Eukaryota</taxon>
        <taxon>Fungi</taxon>
        <taxon>Dikarya</taxon>
        <taxon>Ascomycota</taxon>
        <taxon>Pezizomycotina</taxon>
        <taxon>Sordariomycetes</taxon>
        <taxon>Hypocreomycetidae</taxon>
        <taxon>Hypocreales</taxon>
        <taxon>Nectriaceae</taxon>
        <taxon>Fusarium</taxon>
    </lineage>
</organism>
<dbReference type="AlphaFoldDB" id="A0A2L2TQE9"/>